<evidence type="ECO:0000256" key="3">
    <source>
        <dbReference type="ARBA" id="ARBA00022679"/>
    </source>
</evidence>
<dbReference type="InterPro" id="IPR002213">
    <property type="entry name" value="UDP_glucos_trans"/>
</dbReference>
<protein>
    <recommendedName>
        <fullName evidence="5">Glycosyltransferase</fullName>
        <ecNumber evidence="5">2.4.1.-</ecNumber>
    </recommendedName>
</protein>
<dbReference type="InterPro" id="IPR035595">
    <property type="entry name" value="UDP_glycos_trans_CS"/>
</dbReference>
<dbReference type="FunFam" id="3.40.50.2000:FF:000020">
    <property type="entry name" value="Glycosyltransferase"/>
    <property type="match status" value="1"/>
</dbReference>
<dbReference type="Gene3D" id="3.40.50.2000">
    <property type="entry name" value="Glycogen Phosphorylase B"/>
    <property type="match status" value="2"/>
</dbReference>
<keyword evidence="8" id="KW-1185">Reference proteome</keyword>
<dbReference type="AlphaFoldDB" id="A0A9Q0H929"/>
<name>A0A9Q0H929_9MAGN</name>
<dbReference type="InterPro" id="IPR050481">
    <property type="entry name" value="UDP-glycosyltransf_plant"/>
</dbReference>
<dbReference type="PANTHER" id="PTHR48048:SF30">
    <property type="entry name" value="GLYCOSYLTRANSFERASE"/>
    <property type="match status" value="1"/>
</dbReference>
<evidence type="ECO:0000313" key="8">
    <source>
        <dbReference type="Proteomes" id="UP001141806"/>
    </source>
</evidence>
<keyword evidence="3 4" id="KW-0808">Transferase</keyword>
<keyword evidence="6" id="KW-0472">Membrane</keyword>
<dbReference type="SUPFAM" id="SSF53756">
    <property type="entry name" value="UDP-Glycosyltransferase/glycogen phosphorylase"/>
    <property type="match status" value="1"/>
</dbReference>
<comment type="similarity">
    <text evidence="1 4">Belongs to the UDP-glycosyltransferase family.</text>
</comment>
<dbReference type="GO" id="GO:0035251">
    <property type="term" value="F:UDP-glucosyltransferase activity"/>
    <property type="evidence" value="ECO:0007669"/>
    <property type="project" value="InterPro"/>
</dbReference>
<evidence type="ECO:0000256" key="1">
    <source>
        <dbReference type="ARBA" id="ARBA00009995"/>
    </source>
</evidence>
<feature type="transmembrane region" description="Helical" evidence="6">
    <location>
        <begin position="137"/>
        <end position="155"/>
    </location>
</feature>
<gene>
    <name evidence="7" type="ORF">NE237_020776</name>
</gene>
<reference evidence="7" key="1">
    <citation type="journal article" date="2023" name="Plant J.">
        <title>The genome of the king protea, Protea cynaroides.</title>
        <authorList>
            <person name="Chang J."/>
            <person name="Duong T.A."/>
            <person name="Schoeman C."/>
            <person name="Ma X."/>
            <person name="Roodt D."/>
            <person name="Barker N."/>
            <person name="Li Z."/>
            <person name="Van de Peer Y."/>
            <person name="Mizrachi E."/>
        </authorList>
    </citation>
    <scope>NUCLEOTIDE SEQUENCE</scope>
    <source>
        <tissue evidence="7">Young leaves</tissue>
    </source>
</reference>
<dbReference type="EC" id="2.4.1.-" evidence="5"/>
<proteinExistence type="inferred from homology"/>
<dbReference type="CDD" id="cd03784">
    <property type="entry name" value="GT1_Gtf-like"/>
    <property type="match status" value="1"/>
</dbReference>
<evidence type="ECO:0000256" key="6">
    <source>
        <dbReference type="SAM" id="Phobius"/>
    </source>
</evidence>
<dbReference type="EMBL" id="JAMYWD010000009">
    <property type="protein sequence ID" value="KAJ4960866.1"/>
    <property type="molecule type" value="Genomic_DNA"/>
</dbReference>
<evidence type="ECO:0000256" key="4">
    <source>
        <dbReference type="RuleBase" id="RU003718"/>
    </source>
</evidence>
<dbReference type="OrthoDB" id="5835829at2759"/>
<dbReference type="Pfam" id="PF00201">
    <property type="entry name" value="UDPGT"/>
    <property type="match status" value="1"/>
</dbReference>
<evidence type="ECO:0000313" key="7">
    <source>
        <dbReference type="EMBL" id="KAJ4960866.1"/>
    </source>
</evidence>
<keyword evidence="6" id="KW-1133">Transmembrane helix</keyword>
<keyword evidence="6" id="KW-0812">Transmembrane</keyword>
<dbReference type="PROSITE" id="PS00375">
    <property type="entry name" value="UDPGT"/>
    <property type="match status" value="1"/>
</dbReference>
<dbReference type="PANTHER" id="PTHR48048">
    <property type="entry name" value="GLYCOSYLTRANSFERASE"/>
    <property type="match status" value="1"/>
</dbReference>
<sequence length="481" mass="52874">MKQKESLVLYPSPGIGHLVSMVELGRHILKYYPSFSITILITPPPFNPGSTAPYIKHISSTIPSIIFHNLPAVEIPPESFTSAHHEAVLFDVVLRNNHNVEQALLTISETSTIRALIIDMFCTPALDVGASLNIPTYYFFTSGAVFLSFFLYFPIIHSTTTESFRDLDSHFHFPGIPPVHARDFPKPSLDRADMAYQGFLNNAMRLPESKGILVNTFEALEPQPLKAISDGLCIPNGPTPPVYCIGPLITDRKGTNGAGGGNTSASIDCLTWLDTQPSRSVVFLCFGSLGLFSAEQLTEIAIGLEKSGQRFLWVVRNPPTEDKSWRNLAPPEPDLDALLPKGFLDRTKDRGLVVKQWASQVDVLNKESVGGFVSHCGWNSTLEAICAGVPMVAWPLYAEQRLNRLFLVEQVKLALPMDESEGGFVSAAVVEHRVKELMESEEGKAIRERTLAMRDAARAAMAEGGSSRVELARLAELWSQG</sequence>
<keyword evidence="2 4" id="KW-0328">Glycosyltransferase</keyword>
<dbReference type="FunFam" id="3.40.50.2000:FF:000095">
    <property type="entry name" value="Glycosyltransferase"/>
    <property type="match status" value="1"/>
</dbReference>
<dbReference type="Proteomes" id="UP001141806">
    <property type="component" value="Unassembled WGS sequence"/>
</dbReference>
<evidence type="ECO:0000256" key="5">
    <source>
        <dbReference type="RuleBase" id="RU362057"/>
    </source>
</evidence>
<accession>A0A9Q0H929</accession>
<evidence type="ECO:0000256" key="2">
    <source>
        <dbReference type="ARBA" id="ARBA00022676"/>
    </source>
</evidence>
<organism evidence="7 8">
    <name type="scientific">Protea cynaroides</name>
    <dbReference type="NCBI Taxonomy" id="273540"/>
    <lineage>
        <taxon>Eukaryota</taxon>
        <taxon>Viridiplantae</taxon>
        <taxon>Streptophyta</taxon>
        <taxon>Embryophyta</taxon>
        <taxon>Tracheophyta</taxon>
        <taxon>Spermatophyta</taxon>
        <taxon>Magnoliopsida</taxon>
        <taxon>Proteales</taxon>
        <taxon>Proteaceae</taxon>
        <taxon>Protea</taxon>
    </lineage>
</organism>
<comment type="caution">
    <text evidence="7">The sequence shown here is derived from an EMBL/GenBank/DDBJ whole genome shotgun (WGS) entry which is preliminary data.</text>
</comment>